<evidence type="ECO:0000313" key="5">
    <source>
        <dbReference type="Proteomes" id="UP000887561"/>
    </source>
</evidence>
<evidence type="ECO:0000256" key="1">
    <source>
        <dbReference type="ARBA" id="ARBA00004496"/>
    </source>
</evidence>
<dbReference type="PANTHER" id="PTHR46342">
    <property type="entry name" value="ALPHA-CATULIN"/>
    <property type="match status" value="1"/>
</dbReference>
<sequence>KKKLNIEKEVKSDGEYLVEAGKFEKNEDIKIFNDNECVNEDNLKDIKPPSKEENEDFSESSKSLQIGILNNDDQNNQDNDIIEEDITYNKETNIRSHSPLYAEIVKRPSLETQENVEKPETKDGSAPKLCPNSAFTPYEKFINQQQEQPKTSTISSKSPQIFVYTSPPIRRQNLENKKDLKKSKSLNGIVKFNRTGIGFDEPVILRQWEDSDTTTASTQRHGTTFKPTKPITLDLEDHQKIAKVGLEMKLLTDEMEAEAENWDKYAENDIVKRAKTMSAMSYNMYLFTKGDGPLKTTHDLFTQAEFFAEQANKMHKTVKEFAFEVPGSAEKNDLLQILEKIPVHCQQLQVLVKSPTVGKTATFNKVDAVISETKRLMNEIAKLVTACFVCATKFEIEFRGNIGGHTAAEGDIIGEYSSQRASRESSAVWRRTPSMRRAIQPQTQHQQYLTACGPSSSEGL</sequence>
<dbReference type="InterPro" id="IPR030045">
    <property type="entry name" value="CTNNAL1"/>
</dbReference>
<dbReference type="GO" id="GO:0007155">
    <property type="term" value="P:cell adhesion"/>
    <property type="evidence" value="ECO:0007669"/>
    <property type="project" value="InterPro"/>
</dbReference>
<dbReference type="AlphaFoldDB" id="A0A915N3S7"/>
<dbReference type="GO" id="GO:0007266">
    <property type="term" value="P:Rho protein signal transduction"/>
    <property type="evidence" value="ECO:0007669"/>
    <property type="project" value="InterPro"/>
</dbReference>
<dbReference type="Proteomes" id="UP000887561">
    <property type="component" value="Unplaced"/>
</dbReference>
<comment type="subcellular location">
    <subcellularLocation>
        <location evidence="1">Cytoplasm</location>
    </subcellularLocation>
</comment>
<evidence type="ECO:0000256" key="2">
    <source>
        <dbReference type="ARBA" id="ARBA00008376"/>
    </source>
</evidence>
<dbReference type="InterPro" id="IPR006077">
    <property type="entry name" value="Vinculin/catenin"/>
</dbReference>
<protein>
    <submittedName>
        <fullName evidence="6">Uncharacterized protein</fullName>
    </submittedName>
</protein>
<feature type="compositionally biased region" description="Basic and acidic residues" evidence="4">
    <location>
        <begin position="107"/>
        <end position="125"/>
    </location>
</feature>
<comment type="similarity">
    <text evidence="2">Belongs to the vinculin/alpha-catenin family.</text>
</comment>
<dbReference type="Gene3D" id="1.20.120.230">
    <property type="entry name" value="Alpha-catenin/vinculin-like"/>
    <property type="match status" value="1"/>
</dbReference>
<keyword evidence="5" id="KW-1185">Reference proteome</keyword>
<evidence type="ECO:0000256" key="4">
    <source>
        <dbReference type="SAM" id="MobiDB-lite"/>
    </source>
</evidence>
<feature type="compositionally biased region" description="Basic and acidic residues" evidence="4">
    <location>
        <begin position="41"/>
        <end position="52"/>
    </location>
</feature>
<name>A0A915N3S7_MELJA</name>
<evidence type="ECO:0000313" key="6">
    <source>
        <dbReference type="WBParaSite" id="scaffold7835_cov274.g12452"/>
    </source>
</evidence>
<feature type="region of interest" description="Disordered" evidence="4">
    <location>
        <begin position="39"/>
        <end position="63"/>
    </location>
</feature>
<dbReference type="WBParaSite" id="scaffold7835_cov274.g12452">
    <property type="protein sequence ID" value="scaffold7835_cov274.g12452"/>
    <property type="gene ID" value="scaffold7835_cov274.g12452"/>
</dbReference>
<accession>A0A915N3S7</accession>
<proteinExistence type="inferred from homology"/>
<dbReference type="Pfam" id="PF01044">
    <property type="entry name" value="Vinculin"/>
    <property type="match status" value="1"/>
</dbReference>
<dbReference type="GO" id="GO:0005737">
    <property type="term" value="C:cytoplasm"/>
    <property type="evidence" value="ECO:0007669"/>
    <property type="project" value="UniProtKB-SubCell"/>
</dbReference>
<dbReference type="SUPFAM" id="SSF47220">
    <property type="entry name" value="alpha-catenin/vinculin-like"/>
    <property type="match status" value="1"/>
</dbReference>
<organism evidence="5 6">
    <name type="scientific">Meloidogyne javanica</name>
    <name type="common">Root-knot nematode worm</name>
    <dbReference type="NCBI Taxonomy" id="6303"/>
    <lineage>
        <taxon>Eukaryota</taxon>
        <taxon>Metazoa</taxon>
        <taxon>Ecdysozoa</taxon>
        <taxon>Nematoda</taxon>
        <taxon>Chromadorea</taxon>
        <taxon>Rhabditida</taxon>
        <taxon>Tylenchina</taxon>
        <taxon>Tylenchomorpha</taxon>
        <taxon>Tylenchoidea</taxon>
        <taxon>Meloidogynidae</taxon>
        <taxon>Meloidogyninae</taxon>
        <taxon>Meloidogyne</taxon>
        <taxon>Meloidogyne incognita group</taxon>
    </lineage>
</organism>
<feature type="region of interest" description="Disordered" evidence="4">
    <location>
        <begin position="107"/>
        <end position="129"/>
    </location>
</feature>
<evidence type="ECO:0000256" key="3">
    <source>
        <dbReference type="ARBA" id="ARBA00022490"/>
    </source>
</evidence>
<dbReference type="GO" id="GO:0071944">
    <property type="term" value="C:cell periphery"/>
    <property type="evidence" value="ECO:0007669"/>
    <property type="project" value="UniProtKB-ARBA"/>
</dbReference>
<keyword evidence="3" id="KW-0963">Cytoplasm</keyword>
<dbReference type="PANTHER" id="PTHR46342:SF1">
    <property type="entry name" value="ALPHA-CATULIN"/>
    <property type="match status" value="1"/>
</dbReference>
<dbReference type="GO" id="GO:0051015">
    <property type="term" value="F:actin filament binding"/>
    <property type="evidence" value="ECO:0007669"/>
    <property type="project" value="InterPro"/>
</dbReference>
<reference evidence="6" key="1">
    <citation type="submission" date="2022-11" db="UniProtKB">
        <authorList>
            <consortium name="WormBaseParasite"/>
        </authorList>
    </citation>
    <scope>IDENTIFICATION</scope>
</reference>
<dbReference type="InterPro" id="IPR036723">
    <property type="entry name" value="Alpha-catenin/vinculin-like_sf"/>
</dbReference>